<proteinExistence type="predicted"/>
<sequence length="406" mass="45935">MASPGLDSPWSSATIGSFDGSFNIRMEEGISSESSSVLEIPSTSMHHCSLIPVPPPLPSKISKRSNLNRGLAECYFVPKETKDMWDKLFKEGYGADVYIITEEKEIIAAHSIVLGVASPILANYVHQSEFKSGIRFINILGVPHQAVCLFIRFLYSSCYEEEELKKFVLHLLVLSHSYTIPSLKRVCVQFLEQGGLSTENVIDVLQLARNCDSQRLSLTCVRMIVRYFKTISSTEGWKVMKRANPALEQELLESVVEADSRKQERLKKLEENEVYLQLTEAMEALLHICRDGCRTIGPRDQVLKGSQVACDFPACKGVESLVRHFSSCKTRVPGGCAHCKRIWQLLELHSRMCNEPDYCKVPLCRHFKEKMQQQSKKDEAKWTMLVSKVLAAKKAVRPFSHRRSGF</sequence>
<evidence type="ECO:0000313" key="2">
    <source>
        <dbReference type="Proteomes" id="UP000828048"/>
    </source>
</evidence>
<protein>
    <submittedName>
        <fullName evidence="1">Uncharacterized protein</fullName>
    </submittedName>
</protein>
<name>A0ACB7YTN7_9ERIC</name>
<dbReference type="EMBL" id="CM037153">
    <property type="protein sequence ID" value="KAH7856918.1"/>
    <property type="molecule type" value="Genomic_DNA"/>
</dbReference>
<evidence type="ECO:0000313" key="1">
    <source>
        <dbReference type="EMBL" id="KAH7856918.1"/>
    </source>
</evidence>
<comment type="caution">
    <text evidence="1">The sequence shown here is derived from an EMBL/GenBank/DDBJ whole genome shotgun (WGS) entry which is preliminary data.</text>
</comment>
<organism evidence="1 2">
    <name type="scientific">Vaccinium darrowii</name>
    <dbReference type="NCBI Taxonomy" id="229202"/>
    <lineage>
        <taxon>Eukaryota</taxon>
        <taxon>Viridiplantae</taxon>
        <taxon>Streptophyta</taxon>
        <taxon>Embryophyta</taxon>
        <taxon>Tracheophyta</taxon>
        <taxon>Spermatophyta</taxon>
        <taxon>Magnoliopsida</taxon>
        <taxon>eudicotyledons</taxon>
        <taxon>Gunneridae</taxon>
        <taxon>Pentapetalae</taxon>
        <taxon>asterids</taxon>
        <taxon>Ericales</taxon>
        <taxon>Ericaceae</taxon>
        <taxon>Vaccinioideae</taxon>
        <taxon>Vaccinieae</taxon>
        <taxon>Vaccinium</taxon>
    </lineage>
</organism>
<reference evidence="1 2" key="1">
    <citation type="journal article" date="2021" name="Hortic Res">
        <title>High-quality reference genome and annotation aids understanding of berry development for evergreen blueberry (Vaccinium darrowii).</title>
        <authorList>
            <person name="Yu J."/>
            <person name="Hulse-Kemp A.M."/>
            <person name="Babiker E."/>
            <person name="Staton M."/>
        </authorList>
    </citation>
    <scope>NUCLEOTIDE SEQUENCE [LARGE SCALE GENOMIC DNA]</scope>
    <source>
        <strain evidence="2">cv. NJ 8807/NJ 8810</strain>
        <tissue evidence="1">Young leaf</tissue>
    </source>
</reference>
<keyword evidence="2" id="KW-1185">Reference proteome</keyword>
<gene>
    <name evidence="1" type="ORF">Vadar_006900</name>
</gene>
<accession>A0ACB7YTN7</accession>
<dbReference type="Proteomes" id="UP000828048">
    <property type="component" value="Chromosome 3"/>
</dbReference>